<gene>
    <name evidence="2" type="ORF">SAMN04488056_101433</name>
</gene>
<proteinExistence type="predicted"/>
<dbReference type="Proteomes" id="UP000199236">
    <property type="component" value="Unassembled WGS sequence"/>
</dbReference>
<reference evidence="2 3" key="1">
    <citation type="submission" date="2016-10" db="EMBL/GenBank/DDBJ databases">
        <authorList>
            <person name="de Groot N.N."/>
        </authorList>
    </citation>
    <scope>NUCLEOTIDE SEQUENCE [LARGE SCALE GENOMIC DNA]</scope>
    <source>
        <strain evidence="2 3">CGMCC 1.9157</strain>
    </source>
</reference>
<name>A0A1I5ACL8_9HYPH</name>
<sequence length="260" mass="29448">MFKPSHIFAFSLGAGLTVLLMLFIGYGLDGNMGFCKLEAAGSPAETPVTCVREWIGALSGWVAAVGAIIIGFPTLRWLKVQAQDSHVKEMIAKIDQSRIQLRQARTRMQWLFTFAQSKSLRPHITSKNDRSFPLHGSPAKDERIVEEYNFANELADILRDMQSACNFAAATLNGMGIYDFKNEMDVMRYLDKSIFEFESTLVSVLKRDPVTPEQYQARNEQAIPVDLVCAYSLLEEEFLHALNKEKRRLGDWQRLHVNPS</sequence>
<keyword evidence="1" id="KW-0472">Membrane</keyword>
<evidence type="ECO:0000313" key="2">
    <source>
        <dbReference type="EMBL" id="SFN60100.1"/>
    </source>
</evidence>
<dbReference type="EMBL" id="FOVR01000001">
    <property type="protein sequence ID" value="SFN60100.1"/>
    <property type="molecule type" value="Genomic_DNA"/>
</dbReference>
<dbReference type="AlphaFoldDB" id="A0A1I5ACL8"/>
<feature type="transmembrane region" description="Helical" evidence="1">
    <location>
        <begin position="7"/>
        <end position="28"/>
    </location>
</feature>
<keyword evidence="1" id="KW-0812">Transmembrane</keyword>
<evidence type="ECO:0000256" key="1">
    <source>
        <dbReference type="SAM" id="Phobius"/>
    </source>
</evidence>
<accession>A0A1I5ACL8</accession>
<keyword evidence="1" id="KW-1133">Transmembrane helix</keyword>
<protein>
    <submittedName>
        <fullName evidence="2">Uncharacterized protein</fullName>
    </submittedName>
</protein>
<keyword evidence="3" id="KW-1185">Reference proteome</keyword>
<evidence type="ECO:0000313" key="3">
    <source>
        <dbReference type="Proteomes" id="UP000199236"/>
    </source>
</evidence>
<dbReference type="OrthoDB" id="8305526at2"/>
<feature type="transmembrane region" description="Helical" evidence="1">
    <location>
        <begin position="54"/>
        <end position="78"/>
    </location>
</feature>
<dbReference type="RefSeq" id="WP_090068357.1">
    <property type="nucleotide sequence ID" value="NZ_FOVR01000001.1"/>
</dbReference>
<organism evidence="2 3">
    <name type="scientific">Cohaesibacter marisflavi</name>
    <dbReference type="NCBI Taxonomy" id="655353"/>
    <lineage>
        <taxon>Bacteria</taxon>
        <taxon>Pseudomonadati</taxon>
        <taxon>Pseudomonadota</taxon>
        <taxon>Alphaproteobacteria</taxon>
        <taxon>Hyphomicrobiales</taxon>
        <taxon>Cohaesibacteraceae</taxon>
    </lineage>
</organism>